<dbReference type="SUPFAM" id="SSF53335">
    <property type="entry name" value="S-adenosyl-L-methionine-dependent methyltransferases"/>
    <property type="match status" value="1"/>
</dbReference>
<dbReference type="NCBIfam" id="NF037959">
    <property type="entry name" value="MFS_SpdSyn"/>
    <property type="match status" value="1"/>
</dbReference>
<reference evidence="2 3" key="1">
    <citation type="submission" date="2023-07" db="EMBL/GenBank/DDBJ databases">
        <title>Comparative genomics of wheat-associated soil bacteria to identify genetic determinants of phenazine resistance.</title>
        <authorList>
            <person name="Mouncey N."/>
        </authorList>
    </citation>
    <scope>NUCLEOTIDE SEQUENCE [LARGE SCALE GENOMIC DNA]</scope>
    <source>
        <strain evidence="2 3">V3I3</strain>
    </source>
</reference>
<protein>
    <submittedName>
        <fullName evidence="2">Spermidine synthase</fullName>
    </submittedName>
</protein>
<dbReference type="Proteomes" id="UP001239083">
    <property type="component" value="Unassembled WGS sequence"/>
</dbReference>
<dbReference type="EMBL" id="JAUSYY010000001">
    <property type="protein sequence ID" value="MDQ0892649.1"/>
    <property type="molecule type" value="Genomic_DNA"/>
</dbReference>
<name>A0ABU0R3J2_9MICO</name>
<evidence type="ECO:0000256" key="1">
    <source>
        <dbReference type="ARBA" id="ARBA00023115"/>
    </source>
</evidence>
<dbReference type="Gene3D" id="3.40.50.150">
    <property type="entry name" value="Vaccinia Virus protein VP39"/>
    <property type="match status" value="1"/>
</dbReference>
<proteinExistence type="predicted"/>
<dbReference type="PANTHER" id="PTHR43317:SF1">
    <property type="entry name" value="THERMOSPERMINE SYNTHASE ACAULIS5"/>
    <property type="match status" value="1"/>
</dbReference>
<comment type="caution">
    <text evidence="2">The sequence shown here is derived from an EMBL/GenBank/DDBJ whole genome shotgun (WGS) entry which is preliminary data.</text>
</comment>
<gene>
    <name evidence="2" type="ORF">QFZ26_000204</name>
</gene>
<dbReference type="RefSeq" id="WP_307038635.1">
    <property type="nucleotide sequence ID" value="NZ_JAUSYY010000001.1"/>
</dbReference>
<dbReference type="PANTHER" id="PTHR43317">
    <property type="entry name" value="THERMOSPERMINE SYNTHASE ACAULIS5"/>
    <property type="match status" value="1"/>
</dbReference>
<accession>A0ABU0R3J2</accession>
<evidence type="ECO:0000313" key="3">
    <source>
        <dbReference type="Proteomes" id="UP001239083"/>
    </source>
</evidence>
<dbReference type="InterPro" id="IPR029063">
    <property type="entry name" value="SAM-dependent_MTases_sf"/>
</dbReference>
<sequence>MGDPRLELDGEHVNARLLPDRGTKGGYTLVVEGTTQSHVNPRDPLDLQLEYTRFVAAIIDGWREAGRPLRVLHLGAGALTIARYVAATRPGSVQHVVELHRELLEFVLDVLPLDPDAELTVEFDDARAAVERSVRTAGGYDLAIVDVFSGSSSPEHLTTLEFFDHLGHLLAPDGLIVVNTIASPGLGRSREVGATLAALRSDVVVVSAPEVVAGKSLGNLVFAAADVPLPTGEFTRRADGGPRRIEILSGAKFLAFVGDAPVRRDTGRGD</sequence>
<keyword evidence="3" id="KW-1185">Reference proteome</keyword>
<organism evidence="2 3">
    <name type="scientific">Agromyces ramosus</name>
    <dbReference type="NCBI Taxonomy" id="33879"/>
    <lineage>
        <taxon>Bacteria</taxon>
        <taxon>Bacillati</taxon>
        <taxon>Actinomycetota</taxon>
        <taxon>Actinomycetes</taxon>
        <taxon>Micrococcales</taxon>
        <taxon>Microbacteriaceae</taxon>
        <taxon>Agromyces</taxon>
    </lineage>
</organism>
<evidence type="ECO:0000313" key="2">
    <source>
        <dbReference type="EMBL" id="MDQ0892649.1"/>
    </source>
</evidence>
<keyword evidence="1" id="KW-0620">Polyamine biosynthesis</keyword>